<name>A0A3M0KFN0_HIRRU</name>
<protein>
    <submittedName>
        <fullName evidence="1">Uncharacterized protein</fullName>
    </submittedName>
</protein>
<dbReference type="OrthoDB" id="9221392at2759"/>
<comment type="caution">
    <text evidence="1">The sequence shown here is derived from an EMBL/GenBank/DDBJ whole genome shotgun (WGS) entry which is preliminary data.</text>
</comment>
<reference evidence="1 2" key="1">
    <citation type="submission" date="2018-07" db="EMBL/GenBank/DDBJ databases">
        <title>A high quality draft genome assembly of the barn swallow (H. rustica rustica).</title>
        <authorList>
            <person name="Formenti G."/>
            <person name="Chiara M."/>
            <person name="Poveda L."/>
            <person name="Francoijs K.-J."/>
            <person name="Bonisoli-Alquati A."/>
            <person name="Canova L."/>
            <person name="Gianfranceschi L."/>
            <person name="Horner D.S."/>
            <person name="Saino N."/>
        </authorList>
    </citation>
    <scope>NUCLEOTIDE SEQUENCE [LARGE SCALE GENOMIC DNA]</scope>
    <source>
        <strain evidence="1">Chelidonia</strain>
        <tissue evidence="1">Blood</tissue>
    </source>
</reference>
<dbReference type="EMBL" id="QRBI01000107">
    <property type="protein sequence ID" value="RMC12018.1"/>
    <property type="molecule type" value="Genomic_DNA"/>
</dbReference>
<evidence type="ECO:0000313" key="1">
    <source>
        <dbReference type="EMBL" id="RMC12018.1"/>
    </source>
</evidence>
<evidence type="ECO:0000313" key="2">
    <source>
        <dbReference type="Proteomes" id="UP000269221"/>
    </source>
</evidence>
<accession>A0A3M0KFN0</accession>
<keyword evidence="2" id="KW-1185">Reference proteome</keyword>
<dbReference type="Proteomes" id="UP000269221">
    <property type="component" value="Unassembled WGS sequence"/>
</dbReference>
<gene>
    <name evidence="1" type="ORF">DUI87_11151</name>
</gene>
<dbReference type="AlphaFoldDB" id="A0A3M0KFN0"/>
<proteinExistence type="predicted"/>
<sequence>MGCQLIQEYAVGDSAKGLAEVQVDNIHSPSCIHQAGHLVIKGDQVGQTQLTPPRPVLAVSDTLAIL</sequence>
<organism evidence="1 2">
    <name type="scientific">Hirundo rustica rustica</name>
    <dbReference type="NCBI Taxonomy" id="333673"/>
    <lineage>
        <taxon>Eukaryota</taxon>
        <taxon>Metazoa</taxon>
        <taxon>Chordata</taxon>
        <taxon>Craniata</taxon>
        <taxon>Vertebrata</taxon>
        <taxon>Euteleostomi</taxon>
        <taxon>Archelosauria</taxon>
        <taxon>Archosauria</taxon>
        <taxon>Dinosauria</taxon>
        <taxon>Saurischia</taxon>
        <taxon>Theropoda</taxon>
        <taxon>Coelurosauria</taxon>
        <taxon>Aves</taxon>
        <taxon>Neognathae</taxon>
        <taxon>Neoaves</taxon>
        <taxon>Telluraves</taxon>
        <taxon>Australaves</taxon>
        <taxon>Passeriformes</taxon>
        <taxon>Sylvioidea</taxon>
        <taxon>Hirundinidae</taxon>
        <taxon>Hirundo</taxon>
    </lineage>
</organism>